<evidence type="ECO:0000256" key="1">
    <source>
        <dbReference type="SAM" id="MobiDB-lite"/>
    </source>
</evidence>
<dbReference type="EMBL" id="PDNA01000094">
    <property type="protein sequence ID" value="PGH14355.1"/>
    <property type="molecule type" value="Genomic_DNA"/>
</dbReference>
<dbReference type="Proteomes" id="UP000224634">
    <property type="component" value="Unassembled WGS sequence"/>
</dbReference>
<feature type="compositionally biased region" description="Basic and acidic residues" evidence="1">
    <location>
        <begin position="1"/>
        <end position="15"/>
    </location>
</feature>
<sequence length="133" mass="14854">MLAADHRDQTSKPESQKATTRQRDNASSQVEDDIEDTFSDTFRGRKRRRSSSFDSFCRGEEFTEPDLSESDTDLDCVELKQREFVSGQGNSAGSMRDDGVRMRAKGMTFSWPLTGVCGAFNTYVNSLGIDAFA</sequence>
<comment type="caution">
    <text evidence="2">The sequence shown here is derived from an EMBL/GenBank/DDBJ whole genome shotgun (WGS) entry which is preliminary data.</text>
</comment>
<keyword evidence="3" id="KW-1185">Reference proteome</keyword>
<protein>
    <submittedName>
        <fullName evidence="2">Uncharacterized protein</fullName>
    </submittedName>
</protein>
<accession>A0A2B7XZJ4</accession>
<evidence type="ECO:0000313" key="2">
    <source>
        <dbReference type="EMBL" id="PGH14355.1"/>
    </source>
</evidence>
<dbReference type="AlphaFoldDB" id="A0A2B7XZJ4"/>
<reference evidence="2 3" key="1">
    <citation type="submission" date="2017-10" db="EMBL/GenBank/DDBJ databases">
        <title>Comparative genomics in systemic dimorphic fungi from Ajellomycetaceae.</title>
        <authorList>
            <person name="Munoz J.F."/>
            <person name="Mcewen J.G."/>
            <person name="Clay O.K."/>
            <person name="Cuomo C.A."/>
        </authorList>
    </citation>
    <scope>NUCLEOTIDE SEQUENCE [LARGE SCALE GENOMIC DNA]</scope>
    <source>
        <strain evidence="2 3">UAMH7299</strain>
    </source>
</reference>
<dbReference type="OrthoDB" id="3599616at2759"/>
<organism evidence="2 3">
    <name type="scientific">Polytolypa hystricis (strain UAMH7299)</name>
    <dbReference type="NCBI Taxonomy" id="1447883"/>
    <lineage>
        <taxon>Eukaryota</taxon>
        <taxon>Fungi</taxon>
        <taxon>Dikarya</taxon>
        <taxon>Ascomycota</taxon>
        <taxon>Pezizomycotina</taxon>
        <taxon>Eurotiomycetes</taxon>
        <taxon>Eurotiomycetidae</taxon>
        <taxon>Onygenales</taxon>
        <taxon>Onygenales incertae sedis</taxon>
        <taxon>Polytolypa</taxon>
    </lineage>
</organism>
<proteinExistence type="predicted"/>
<gene>
    <name evidence="2" type="ORF">AJ80_05945</name>
</gene>
<name>A0A2B7XZJ4_POLH7</name>
<evidence type="ECO:0000313" key="3">
    <source>
        <dbReference type="Proteomes" id="UP000224634"/>
    </source>
</evidence>
<feature type="compositionally biased region" description="Polar residues" evidence="1">
    <location>
        <begin position="16"/>
        <end position="29"/>
    </location>
</feature>
<feature type="region of interest" description="Disordered" evidence="1">
    <location>
        <begin position="1"/>
        <end position="52"/>
    </location>
</feature>